<dbReference type="PANTHER" id="PTHR38121:SF5">
    <property type="entry name" value="GH16 DOMAIN-CONTAINING PROTEIN"/>
    <property type="match status" value="1"/>
</dbReference>
<organism evidence="2 3">
    <name type="scientific">Rhypophila decipiens</name>
    <dbReference type="NCBI Taxonomy" id="261697"/>
    <lineage>
        <taxon>Eukaryota</taxon>
        <taxon>Fungi</taxon>
        <taxon>Dikarya</taxon>
        <taxon>Ascomycota</taxon>
        <taxon>Pezizomycotina</taxon>
        <taxon>Sordariomycetes</taxon>
        <taxon>Sordariomycetidae</taxon>
        <taxon>Sordariales</taxon>
        <taxon>Naviculisporaceae</taxon>
        <taxon>Rhypophila</taxon>
    </lineage>
</organism>
<evidence type="ECO:0000313" key="3">
    <source>
        <dbReference type="Proteomes" id="UP001301769"/>
    </source>
</evidence>
<sequence>YASDTAEIDIEFLSKDYDRTNNSYPINLIINDSQSGTVPKSAKKYLPFDPTADFHEYRFDFVPDFVDFFADNQPLARLDGRDLQASSQPGHLVLQHWSNGDTRWSGGPPAQDALMTVAYVEAYFNSLSAVEKSKTEDPCPGPEARLWLDRVCRVPDTTTGNETQTAMGFTH</sequence>
<dbReference type="Proteomes" id="UP001301769">
    <property type="component" value="Unassembled WGS sequence"/>
</dbReference>
<dbReference type="InterPro" id="IPR000757">
    <property type="entry name" value="Beta-glucanase-like"/>
</dbReference>
<dbReference type="PROSITE" id="PS51762">
    <property type="entry name" value="GH16_2"/>
    <property type="match status" value="1"/>
</dbReference>
<dbReference type="Gene3D" id="2.60.120.200">
    <property type="match status" value="1"/>
</dbReference>
<evidence type="ECO:0000259" key="1">
    <source>
        <dbReference type="PROSITE" id="PS51762"/>
    </source>
</evidence>
<reference evidence="2" key="1">
    <citation type="journal article" date="2023" name="Mol. Phylogenet. Evol.">
        <title>Genome-scale phylogeny and comparative genomics of the fungal order Sordariales.</title>
        <authorList>
            <person name="Hensen N."/>
            <person name="Bonometti L."/>
            <person name="Westerberg I."/>
            <person name="Brannstrom I.O."/>
            <person name="Guillou S."/>
            <person name="Cros-Aarteil S."/>
            <person name="Calhoun S."/>
            <person name="Haridas S."/>
            <person name="Kuo A."/>
            <person name="Mondo S."/>
            <person name="Pangilinan J."/>
            <person name="Riley R."/>
            <person name="LaButti K."/>
            <person name="Andreopoulos B."/>
            <person name="Lipzen A."/>
            <person name="Chen C."/>
            <person name="Yan M."/>
            <person name="Daum C."/>
            <person name="Ng V."/>
            <person name="Clum A."/>
            <person name="Steindorff A."/>
            <person name="Ohm R.A."/>
            <person name="Martin F."/>
            <person name="Silar P."/>
            <person name="Natvig D.O."/>
            <person name="Lalanne C."/>
            <person name="Gautier V."/>
            <person name="Ament-Velasquez S.L."/>
            <person name="Kruys A."/>
            <person name="Hutchinson M.I."/>
            <person name="Powell A.J."/>
            <person name="Barry K."/>
            <person name="Miller A.N."/>
            <person name="Grigoriev I.V."/>
            <person name="Debuchy R."/>
            <person name="Gladieux P."/>
            <person name="Hiltunen Thoren M."/>
            <person name="Johannesson H."/>
        </authorList>
    </citation>
    <scope>NUCLEOTIDE SEQUENCE</scope>
    <source>
        <strain evidence="2">PSN293</strain>
    </source>
</reference>
<feature type="non-terminal residue" evidence="2">
    <location>
        <position position="1"/>
    </location>
</feature>
<dbReference type="PANTHER" id="PTHR38121">
    <property type="entry name" value="GH16 DOMAIN-CONTAINING PROTEIN"/>
    <property type="match status" value="1"/>
</dbReference>
<comment type="caution">
    <text evidence="2">The sequence shown here is derived from an EMBL/GenBank/DDBJ whole genome shotgun (WGS) entry which is preliminary data.</text>
</comment>
<evidence type="ECO:0000313" key="2">
    <source>
        <dbReference type="EMBL" id="KAK4206325.1"/>
    </source>
</evidence>
<name>A0AAN6XTI9_9PEZI</name>
<dbReference type="SUPFAM" id="SSF49899">
    <property type="entry name" value="Concanavalin A-like lectins/glucanases"/>
    <property type="match status" value="1"/>
</dbReference>
<dbReference type="AlphaFoldDB" id="A0AAN6XTI9"/>
<dbReference type="Pfam" id="PF00722">
    <property type="entry name" value="Glyco_hydro_16"/>
    <property type="match status" value="1"/>
</dbReference>
<keyword evidence="3" id="KW-1185">Reference proteome</keyword>
<dbReference type="GO" id="GO:0005975">
    <property type="term" value="P:carbohydrate metabolic process"/>
    <property type="evidence" value="ECO:0007669"/>
    <property type="project" value="InterPro"/>
</dbReference>
<dbReference type="EMBL" id="MU858440">
    <property type="protein sequence ID" value="KAK4206325.1"/>
    <property type="molecule type" value="Genomic_DNA"/>
</dbReference>
<accession>A0AAN6XTI9</accession>
<proteinExistence type="predicted"/>
<protein>
    <submittedName>
        <fullName evidence="2">Concanavalin A-like lectin/glucanase domain-containing protein</fullName>
    </submittedName>
</protein>
<reference evidence="2" key="2">
    <citation type="submission" date="2023-05" db="EMBL/GenBank/DDBJ databases">
        <authorList>
            <consortium name="Lawrence Berkeley National Laboratory"/>
            <person name="Steindorff A."/>
            <person name="Hensen N."/>
            <person name="Bonometti L."/>
            <person name="Westerberg I."/>
            <person name="Brannstrom I.O."/>
            <person name="Guillou S."/>
            <person name="Cros-Aarteil S."/>
            <person name="Calhoun S."/>
            <person name="Haridas S."/>
            <person name="Kuo A."/>
            <person name="Mondo S."/>
            <person name="Pangilinan J."/>
            <person name="Riley R."/>
            <person name="Labutti K."/>
            <person name="Andreopoulos B."/>
            <person name="Lipzen A."/>
            <person name="Chen C."/>
            <person name="Yanf M."/>
            <person name="Daum C."/>
            <person name="Ng V."/>
            <person name="Clum A."/>
            <person name="Ohm R."/>
            <person name="Martin F."/>
            <person name="Silar P."/>
            <person name="Natvig D."/>
            <person name="Lalanne C."/>
            <person name="Gautier V."/>
            <person name="Ament-Velasquez S.L."/>
            <person name="Kruys A."/>
            <person name="Hutchinson M.I."/>
            <person name="Powell A.J."/>
            <person name="Barry K."/>
            <person name="Miller A.N."/>
            <person name="Grigoriev I.V."/>
            <person name="Debuchy R."/>
            <person name="Gladieux P."/>
            <person name="Thoren M.H."/>
            <person name="Johannesson H."/>
        </authorList>
    </citation>
    <scope>NUCLEOTIDE SEQUENCE</scope>
    <source>
        <strain evidence="2">PSN293</strain>
    </source>
</reference>
<gene>
    <name evidence="2" type="ORF">QBC37DRAFT_301026</name>
</gene>
<feature type="domain" description="GH16" evidence="1">
    <location>
        <begin position="1"/>
        <end position="128"/>
    </location>
</feature>
<dbReference type="CDD" id="cd00413">
    <property type="entry name" value="Glyco_hydrolase_16"/>
    <property type="match status" value="1"/>
</dbReference>
<dbReference type="InterPro" id="IPR013320">
    <property type="entry name" value="ConA-like_dom_sf"/>
</dbReference>
<dbReference type="GO" id="GO:0004553">
    <property type="term" value="F:hydrolase activity, hydrolyzing O-glycosyl compounds"/>
    <property type="evidence" value="ECO:0007669"/>
    <property type="project" value="InterPro"/>
</dbReference>